<dbReference type="EMBL" id="BAAAPE010000013">
    <property type="protein sequence ID" value="GAA2091507.1"/>
    <property type="molecule type" value="Genomic_DNA"/>
</dbReference>
<keyword evidence="2" id="KW-1185">Reference proteome</keyword>
<dbReference type="Proteomes" id="UP001500016">
    <property type="component" value="Unassembled WGS sequence"/>
</dbReference>
<dbReference type="InterPro" id="IPR045596">
    <property type="entry name" value="DUF6459"/>
</dbReference>
<gene>
    <name evidence="1" type="ORF">GCM10009801_57530</name>
</gene>
<sequence length="112" mass="12514">MRSRERQPPFWFARRLLLVLSGQCPVHTLLAHARGAAYDRLAGLAPLAPLRPRGADRTTPAVLEARGTQPRDGVIEAFARIATGGRQRAMAFRLELSQDRRWQCTAIELDTP</sequence>
<reference evidence="2" key="1">
    <citation type="journal article" date="2019" name="Int. J. Syst. Evol. Microbiol.">
        <title>The Global Catalogue of Microorganisms (GCM) 10K type strain sequencing project: providing services to taxonomists for standard genome sequencing and annotation.</title>
        <authorList>
            <consortium name="The Broad Institute Genomics Platform"/>
            <consortium name="The Broad Institute Genome Sequencing Center for Infectious Disease"/>
            <person name="Wu L."/>
            <person name="Ma J."/>
        </authorList>
    </citation>
    <scope>NUCLEOTIDE SEQUENCE [LARGE SCALE GENOMIC DNA]</scope>
    <source>
        <strain evidence="2">JCM 15478</strain>
    </source>
</reference>
<organism evidence="1 2">
    <name type="scientific">Streptomyces albiaxialis</name>
    <dbReference type="NCBI Taxonomy" id="329523"/>
    <lineage>
        <taxon>Bacteria</taxon>
        <taxon>Bacillati</taxon>
        <taxon>Actinomycetota</taxon>
        <taxon>Actinomycetes</taxon>
        <taxon>Kitasatosporales</taxon>
        <taxon>Streptomycetaceae</taxon>
        <taxon>Streptomyces</taxon>
    </lineage>
</organism>
<dbReference type="Pfam" id="PF20060">
    <property type="entry name" value="DUF6459"/>
    <property type="match status" value="1"/>
</dbReference>
<evidence type="ECO:0000313" key="1">
    <source>
        <dbReference type="EMBL" id="GAA2091507.1"/>
    </source>
</evidence>
<accession>A0ABP5I0Z2</accession>
<evidence type="ECO:0000313" key="2">
    <source>
        <dbReference type="Proteomes" id="UP001500016"/>
    </source>
</evidence>
<comment type="caution">
    <text evidence="1">The sequence shown here is derived from an EMBL/GenBank/DDBJ whole genome shotgun (WGS) entry which is preliminary data.</text>
</comment>
<dbReference type="RefSeq" id="WP_344532202.1">
    <property type="nucleotide sequence ID" value="NZ_BAAAPE010000013.1"/>
</dbReference>
<protein>
    <submittedName>
        <fullName evidence="1">Rv3235 family protein</fullName>
    </submittedName>
</protein>
<proteinExistence type="predicted"/>
<name>A0ABP5I0Z2_9ACTN</name>